<proteinExistence type="predicted"/>
<dbReference type="InterPro" id="IPR036844">
    <property type="entry name" value="Hint_dom_sf"/>
</dbReference>
<comment type="caution">
    <text evidence="2">The sequence shown here is derived from an EMBL/GenBank/DDBJ whole genome shotgun (WGS) entry which is preliminary data.</text>
</comment>
<dbReference type="EMBL" id="JACIEI010000023">
    <property type="protein sequence ID" value="MBB3995969.1"/>
    <property type="molecule type" value="Genomic_DNA"/>
</dbReference>
<sequence length="331" mass="35420">MPRVAIWSPADFGTTGYVFSGTFTMAGTPDIAEFSDDDDFFHDGSEDFGAPDETGSDQLLTTDLIVNGATVGVVGDPIYNAAEATVVNNTTGETGTLLFVTVGDDGYGTGFAGYASTVLINPGDSFTISNVDISSANVIEPYVDLVPCFVRGTHILTDTGDRPIEELKEGDLIVTKDSGLQPIRWVGSTIVNADNNFAPVVISAGAMGNKVELRVSPQHRMLIEGWKVELNIGVSQALIAAKHLTMNKGIYTEEGGSVEYFHMLFDQHEIVYGAGIPSESFYPGTQSIHALNEDQRIEILSLFPALALSSTSFGLDARTSIKAHEAHAIFR</sequence>
<dbReference type="Gene3D" id="2.170.16.10">
    <property type="entry name" value="Hedgehog/Intein (Hint) domain"/>
    <property type="match status" value="1"/>
</dbReference>
<evidence type="ECO:0000313" key="3">
    <source>
        <dbReference type="Proteomes" id="UP000530268"/>
    </source>
</evidence>
<dbReference type="Proteomes" id="UP000530268">
    <property type="component" value="Unassembled WGS sequence"/>
</dbReference>
<gene>
    <name evidence="2" type="ORF">GGR95_003635</name>
</gene>
<name>A0A7W6EDT9_9RHOB</name>
<dbReference type="InterPro" id="IPR028992">
    <property type="entry name" value="Hedgehog/Intein_dom"/>
</dbReference>
<protein>
    <recommendedName>
        <fullName evidence="1">Hedgehog/Intein (Hint) domain-containing protein</fullName>
    </recommendedName>
</protein>
<feature type="domain" description="Hedgehog/Intein (Hint)" evidence="1">
    <location>
        <begin position="147"/>
        <end position="284"/>
    </location>
</feature>
<evidence type="ECO:0000313" key="2">
    <source>
        <dbReference type="EMBL" id="MBB3995969.1"/>
    </source>
</evidence>
<accession>A0A7W6EDT9</accession>
<reference evidence="2 3" key="1">
    <citation type="submission" date="2020-08" db="EMBL/GenBank/DDBJ databases">
        <title>Genomic Encyclopedia of Type Strains, Phase IV (KMG-IV): sequencing the most valuable type-strain genomes for metagenomic binning, comparative biology and taxonomic classification.</title>
        <authorList>
            <person name="Goeker M."/>
        </authorList>
    </citation>
    <scope>NUCLEOTIDE SEQUENCE [LARGE SCALE GENOMIC DNA]</scope>
    <source>
        <strain evidence="2 3">DSM 102234</strain>
    </source>
</reference>
<dbReference type="Pfam" id="PF13403">
    <property type="entry name" value="Hint_2"/>
    <property type="match status" value="1"/>
</dbReference>
<dbReference type="SUPFAM" id="SSF51294">
    <property type="entry name" value="Hedgehog/intein (Hint) domain"/>
    <property type="match status" value="1"/>
</dbReference>
<dbReference type="RefSeq" id="WP_184568223.1">
    <property type="nucleotide sequence ID" value="NZ_JACIEI010000023.1"/>
</dbReference>
<evidence type="ECO:0000259" key="1">
    <source>
        <dbReference type="Pfam" id="PF13403"/>
    </source>
</evidence>
<dbReference type="AlphaFoldDB" id="A0A7W6EDT9"/>
<keyword evidence="3" id="KW-1185">Reference proteome</keyword>
<organism evidence="2 3">
    <name type="scientific">Sulfitobacter undariae</name>
    <dbReference type="NCBI Taxonomy" id="1563671"/>
    <lineage>
        <taxon>Bacteria</taxon>
        <taxon>Pseudomonadati</taxon>
        <taxon>Pseudomonadota</taxon>
        <taxon>Alphaproteobacteria</taxon>
        <taxon>Rhodobacterales</taxon>
        <taxon>Roseobacteraceae</taxon>
        <taxon>Sulfitobacter</taxon>
    </lineage>
</organism>